<feature type="compositionally biased region" description="Basic and acidic residues" evidence="1">
    <location>
        <begin position="72"/>
        <end position="82"/>
    </location>
</feature>
<organism evidence="2 3">
    <name type="scientific">Elysia crispata</name>
    <name type="common">lettuce slug</name>
    <dbReference type="NCBI Taxonomy" id="231223"/>
    <lineage>
        <taxon>Eukaryota</taxon>
        <taxon>Metazoa</taxon>
        <taxon>Spiralia</taxon>
        <taxon>Lophotrochozoa</taxon>
        <taxon>Mollusca</taxon>
        <taxon>Gastropoda</taxon>
        <taxon>Heterobranchia</taxon>
        <taxon>Euthyneura</taxon>
        <taxon>Panpulmonata</taxon>
        <taxon>Sacoglossa</taxon>
        <taxon>Placobranchoidea</taxon>
        <taxon>Plakobranchidae</taxon>
        <taxon>Elysia</taxon>
    </lineage>
</organism>
<accession>A0AAE1ATB9</accession>
<evidence type="ECO:0000313" key="2">
    <source>
        <dbReference type="EMBL" id="KAK3792951.1"/>
    </source>
</evidence>
<dbReference type="Proteomes" id="UP001283361">
    <property type="component" value="Unassembled WGS sequence"/>
</dbReference>
<protein>
    <submittedName>
        <fullName evidence="2">Uncharacterized protein</fullName>
    </submittedName>
</protein>
<evidence type="ECO:0000313" key="3">
    <source>
        <dbReference type="Proteomes" id="UP001283361"/>
    </source>
</evidence>
<proteinExistence type="predicted"/>
<feature type="region of interest" description="Disordered" evidence="1">
    <location>
        <begin position="72"/>
        <end position="103"/>
    </location>
</feature>
<dbReference type="EMBL" id="JAWDGP010001304">
    <property type="protein sequence ID" value="KAK3792951.1"/>
    <property type="molecule type" value="Genomic_DNA"/>
</dbReference>
<feature type="compositionally biased region" description="Polar residues" evidence="1">
    <location>
        <begin position="83"/>
        <end position="92"/>
    </location>
</feature>
<reference evidence="2" key="1">
    <citation type="journal article" date="2023" name="G3 (Bethesda)">
        <title>A reference genome for the long-term kleptoplast-retaining sea slug Elysia crispata morphotype clarki.</title>
        <authorList>
            <person name="Eastman K.E."/>
            <person name="Pendleton A.L."/>
            <person name="Shaikh M.A."/>
            <person name="Suttiyut T."/>
            <person name="Ogas R."/>
            <person name="Tomko P."/>
            <person name="Gavelis G."/>
            <person name="Widhalm J.R."/>
            <person name="Wisecaver J.H."/>
        </authorList>
    </citation>
    <scope>NUCLEOTIDE SEQUENCE</scope>
    <source>
        <strain evidence="2">ECLA1</strain>
    </source>
</reference>
<evidence type="ECO:0000256" key="1">
    <source>
        <dbReference type="SAM" id="MobiDB-lite"/>
    </source>
</evidence>
<gene>
    <name evidence="2" type="ORF">RRG08_060646</name>
</gene>
<comment type="caution">
    <text evidence="2">The sequence shown here is derived from an EMBL/GenBank/DDBJ whole genome shotgun (WGS) entry which is preliminary data.</text>
</comment>
<name>A0AAE1ATB9_9GAST</name>
<sequence length="103" mass="11231">MPDAVWVDSNINSDGVVETPEKAKRALAESGLRHAESLTSTPRDGVPVHSRRFLAKRILIAPHTHCDVQTLEKQKMKEEEQRVSTGSVINSTDSREACGPPAG</sequence>
<dbReference type="AlphaFoldDB" id="A0AAE1ATB9"/>
<keyword evidence="3" id="KW-1185">Reference proteome</keyword>